<evidence type="ECO:0000313" key="1">
    <source>
        <dbReference type="EMBL" id="CAG8592562.1"/>
    </source>
</evidence>
<accession>A0A9N9C6L3</accession>
<gene>
    <name evidence="1" type="ORF">CPELLU_LOCUS6605</name>
</gene>
<comment type="caution">
    <text evidence="1">The sequence shown here is derived from an EMBL/GenBank/DDBJ whole genome shotgun (WGS) entry which is preliminary data.</text>
</comment>
<dbReference type="OrthoDB" id="2411751at2759"/>
<evidence type="ECO:0000313" key="2">
    <source>
        <dbReference type="Proteomes" id="UP000789759"/>
    </source>
</evidence>
<organism evidence="1 2">
    <name type="scientific">Cetraspora pellucida</name>
    <dbReference type="NCBI Taxonomy" id="1433469"/>
    <lineage>
        <taxon>Eukaryota</taxon>
        <taxon>Fungi</taxon>
        <taxon>Fungi incertae sedis</taxon>
        <taxon>Mucoromycota</taxon>
        <taxon>Glomeromycotina</taxon>
        <taxon>Glomeromycetes</taxon>
        <taxon>Diversisporales</taxon>
        <taxon>Gigasporaceae</taxon>
        <taxon>Cetraspora</taxon>
    </lineage>
</organism>
<name>A0A9N9C6L3_9GLOM</name>
<keyword evidence="2" id="KW-1185">Reference proteome</keyword>
<dbReference type="Proteomes" id="UP000789759">
    <property type="component" value="Unassembled WGS sequence"/>
</dbReference>
<dbReference type="EMBL" id="CAJVQA010004154">
    <property type="protein sequence ID" value="CAG8592562.1"/>
    <property type="molecule type" value="Genomic_DNA"/>
</dbReference>
<reference evidence="1" key="1">
    <citation type="submission" date="2021-06" db="EMBL/GenBank/DDBJ databases">
        <authorList>
            <person name="Kallberg Y."/>
            <person name="Tangrot J."/>
            <person name="Rosling A."/>
        </authorList>
    </citation>
    <scope>NUCLEOTIDE SEQUENCE</scope>
    <source>
        <strain evidence="1">FL966</strain>
    </source>
</reference>
<proteinExistence type="predicted"/>
<feature type="non-terminal residue" evidence="1">
    <location>
        <position position="1"/>
    </location>
</feature>
<protein>
    <submittedName>
        <fullName evidence="1">20314_t:CDS:1</fullName>
    </submittedName>
</protein>
<sequence>WSLSWMNNPEVKKCYKFLNLLLILPDHQTLSNQVLTKIVNDTNKNIKITLKKDQIDITLTYNS</sequence>
<dbReference type="AlphaFoldDB" id="A0A9N9C6L3"/>